<dbReference type="GO" id="GO:0005634">
    <property type="term" value="C:nucleus"/>
    <property type="evidence" value="ECO:0007669"/>
    <property type="project" value="UniProtKB-SubCell"/>
</dbReference>
<evidence type="ECO:0000256" key="7">
    <source>
        <dbReference type="ARBA" id="ARBA00023242"/>
    </source>
</evidence>
<comment type="subcellular location">
    <subcellularLocation>
        <location evidence="2">Nucleus</location>
    </subcellularLocation>
</comment>
<dbReference type="GO" id="GO:0046872">
    <property type="term" value="F:metal ion binding"/>
    <property type="evidence" value="ECO:0007669"/>
    <property type="project" value="UniProtKB-KW"/>
</dbReference>
<dbReference type="InterPro" id="IPR045249">
    <property type="entry name" value="HARBI1-like"/>
</dbReference>
<comment type="cofactor">
    <cofactor evidence="1">
        <name>a divalent metal cation</name>
        <dbReference type="ChEBI" id="CHEBI:60240"/>
    </cofactor>
</comment>
<feature type="domain" description="DDE Tnp4" evidence="9">
    <location>
        <begin position="119"/>
        <end position="210"/>
    </location>
</feature>
<evidence type="ECO:0000256" key="8">
    <source>
        <dbReference type="SAM" id="MobiDB-lite"/>
    </source>
</evidence>
<comment type="caution">
    <text evidence="11">The sequence shown here is derived from an EMBL/GenBank/DDBJ whole genome shotgun (WGS) entry which is preliminary data.</text>
</comment>
<proteinExistence type="inferred from homology"/>
<keyword evidence="4" id="KW-0540">Nuclease</keyword>
<sequence>MSRNASSSGYANNSSNDDPNSRRRAFFNLMMQYDQLDDPVPRNRPCRNSALQGRQYIVELLGSDVRCFESFRMEPYVFRNLCDTLRLRCGITDTSRGITVEEQVERFQHSKETHCIGAIDGTHVATCVPQANRVPYRDRNAEISQNVLAACSHDMMFTYVMTGWKGSAHDSRIFSEAASVEGFPTPRGQQYYVVDAGFPNIPGYLAPYKGERLFLEYGDAWMDYDEFRNPPLQEGNRVDIDMSSVEMNAVRDRIPNQLWRTER</sequence>
<dbReference type="EMBL" id="PGOL01000796">
    <property type="protein sequence ID" value="PKI64753.1"/>
    <property type="molecule type" value="Genomic_DNA"/>
</dbReference>
<name>A0A2I0K9J0_PUNGR</name>
<evidence type="ECO:0000256" key="2">
    <source>
        <dbReference type="ARBA" id="ARBA00004123"/>
    </source>
</evidence>
<comment type="similarity">
    <text evidence="3">Belongs to the HARBI1 family.</text>
</comment>
<gene>
    <name evidence="11" type="ORF">CRG98_014885</name>
</gene>
<feature type="region of interest" description="Disordered" evidence="8">
    <location>
        <begin position="1"/>
        <end position="21"/>
    </location>
</feature>
<evidence type="ECO:0000313" key="11">
    <source>
        <dbReference type="EMBL" id="PKI64753.1"/>
    </source>
</evidence>
<evidence type="ECO:0000256" key="4">
    <source>
        <dbReference type="ARBA" id="ARBA00022722"/>
    </source>
</evidence>
<evidence type="ECO:0000313" key="12">
    <source>
        <dbReference type="Proteomes" id="UP000233551"/>
    </source>
</evidence>
<dbReference type="GO" id="GO:0016787">
    <property type="term" value="F:hydrolase activity"/>
    <property type="evidence" value="ECO:0007669"/>
    <property type="project" value="UniProtKB-KW"/>
</dbReference>
<dbReference type="STRING" id="22663.A0A2I0K9J0"/>
<evidence type="ECO:0000256" key="1">
    <source>
        <dbReference type="ARBA" id="ARBA00001968"/>
    </source>
</evidence>
<dbReference type="PANTHER" id="PTHR22930">
    <property type="match status" value="1"/>
</dbReference>
<dbReference type="Pfam" id="PF26138">
    <property type="entry name" value="DUF8040"/>
    <property type="match status" value="1"/>
</dbReference>
<keyword evidence="12" id="KW-1185">Reference proteome</keyword>
<evidence type="ECO:0000259" key="9">
    <source>
        <dbReference type="Pfam" id="PF13359"/>
    </source>
</evidence>
<dbReference type="PANTHER" id="PTHR22930:SF285">
    <property type="entry name" value="PROTEIN ALP1-LIKE"/>
    <property type="match status" value="1"/>
</dbReference>
<evidence type="ECO:0000256" key="3">
    <source>
        <dbReference type="ARBA" id="ARBA00006958"/>
    </source>
</evidence>
<keyword evidence="5" id="KW-0479">Metal-binding</keyword>
<organism evidence="11 12">
    <name type="scientific">Punica granatum</name>
    <name type="common">Pomegranate</name>
    <dbReference type="NCBI Taxonomy" id="22663"/>
    <lineage>
        <taxon>Eukaryota</taxon>
        <taxon>Viridiplantae</taxon>
        <taxon>Streptophyta</taxon>
        <taxon>Embryophyta</taxon>
        <taxon>Tracheophyta</taxon>
        <taxon>Spermatophyta</taxon>
        <taxon>Magnoliopsida</taxon>
        <taxon>eudicotyledons</taxon>
        <taxon>Gunneridae</taxon>
        <taxon>Pentapetalae</taxon>
        <taxon>rosids</taxon>
        <taxon>malvids</taxon>
        <taxon>Myrtales</taxon>
        <taxon>Lythraceae</taxon>
        <taxon>Punica</taxon>
    </lineage>
</organism>
<dbReference type="GO" id="GO:0004518">
    <property type="term" value="F:nuclease activity"/>
    <property type="evidence" value="ECO:0007669"/>
    <property type="project" value="UniProtKB-KW"/>
</dbReference>
<reference evidence="11 12" key="1">
    <citation type="submission" date="2017-11" db="EMBL/GenBank/DDBJ databases">
        <title>De-novo sequencing of pomegranate (Punica granatum L.) genome.</title>
        <authorList>
            <person name="Akparov Z."/>
            <person name="Amiraslanov A."/>
            <person name="Hajiyeva S."/>
            <person name="Abbasov M."/>
            <person name="Kaur K."/>
            <person name="Hamwieh A."/>
            <person name="Solovyev V."/>
            <person name="Salamov A."/>
            <person name="Braich B."/>
            <person name="Kosarev P."/>
            <person name="Mahmoud A."/>
            <person name="Hajiyev E."/>
            <person name="Babayeva S."/>
            <person name="Izzatullayeva V."/>
            <person name="Mammadov A."/>
            <person name="Mammadov A."/>
            <person name="Sharifova S."/>
            <person name="Ojaghi J."/>
            <person name="Eynullazada K."/>
            <person name="Bayramov B."/>
            <person name="Abdulazimova A."/>
            <person name="Shahmuradov I."/>
        </authorList>
    </citation>
    <scope>NUCLEOTIDE SEQUENCE [LARGE SCALE GENOMIC DNA]</scope>
    <source>
        <strain evidence="12">cv. AG2017</strain>
        <tissue evidence="11">Leaf</tissue>
    </source>
</reference>
<dbReference type="AlphaFoldDB" id="A0A2I0K9J0"/>
<dbReference type="Pfam" id="PF13359">
    <property type="entry name" value="DDE_Tnp_4"/>
    <property type="match status" value="1"/>
</dbReference>
<keyword evidence="7" id="KW-0539">Nucleus</keyword>
<keyword evidence="6" id="KW-0378">Hydrolase</keyword>
<dbReference type="InterPro" id="IPR058353">
    <property type="entry name" value="DUF8040"/>
</dbReference>
<evidence type="ECO:0000256" key="6">
    <source>
        <dbReference type="ARBA" id="ARBA00022801"/>
    </source>
</evidence>
<protein>
    <submittedName>
        <fullName evidence="11">Uncharacterized protein</fullName>
    </submittedName>
</protein>
<feature type="domain" description="DUF8040" evidence="10">
    <location>
        <begin position="48"/>
        <end position="106"/>
    </location>
</feature>
<dbReference type="Proteomes" id="UP000233551">
    <property type="component" value="Unassembled WGS sequence"/>
</dbReference>
<feature type="compositionally biased region" description="Low complexity" evidence="8">
    <location>
        <begin position="1"/>
        <end position="18"/>
    </location>
</feature>
<evidence type="ECO:0000259" key="10">
    <source>
        <dbReference type="Pfam" id="PF26138"/>
    </source>
</evidence>
<evidence type="ECO:0000256" key="5">
    <source>
        <dbReference type="ARBA" id="ARBA00022723"/>
    </source>
</evidence>
<accession>A0A2I0K9J0</accession>
<dbReference type="InterPro" id="IPR027806">
    <property type="entry name" value="HARBI1_dom"/>
</dbReference>